<evidence type="ECO:0000313" key="3">
    <source>
        <dbReference type="Proteomes" id="UP000192591"/>
    </source>
</evidence>
<proteinExistence type="predicted"/>
<keyword evidence="3" id="KW-1185">Reference proteome</keyword>
<reference evidence="2 3" key="1">
    <citation type="submission" date="2017-02" db="EMBL/GenBank/DDBJ databases">
        <title>Draft genome of Saccharomonospora sp. 154.</title>
        <authorList>
            <person name="Alonso-Carmona G.S."/>
            <person name="De La Haba R."/>
            <person name="Vera-Gargallo B."/>
            <person name="Sandoval-Trujillo A.H."/>
            <person name="Ramirez-Duran N."/>
            <person name="Ventosa A."/>
        </authorList>
    </citation>
    <scope>NUCLEOTIDE SEQUENCE [LARGE SCALE GENOMIC DNA]</scope>
    <source>
        <strain evidence="2 3">LRS4.154</strain>
    </source>
</reference>
<sequence>MRTLSTLGLPLDGPHTPDTTLDAARALSDLVQYLNHATTGPDAVVEVLDEVLINLADAAHGLDQTLSQISSTALDLRTQPSLRDDRGDSVDPADTAETVADATAEARTRLALVTAALRDAASAAAHLGHHVSTNDND</sequence>
<accession>A0A1V8ZW45</accession>
<organism evidence="2 3">
    <name type="scientific">Saccharomonospora piscinae</name>
    <dbReference type="NCBI Taxonomy" id="687388"/>
    <lineage>
        <taxon>Bacteria</taxon>
        <taxon>Bacillati</taxon>
        <taxon>Actinomycetota</taxon>
        <taxon>Actinomycetes</taxon>
        <taxon>Pseudonocardiales</taxon>
        <taxon>Pseudonocardiaceae</taxon>
        <taxon>Saccharomonospora</taxon>
    </lineage>
</organism>
<protein>
    <submittedName>
        <fullName evidence="2">Uncharacterized protein</fullName>
    </submittedName>
</protein>
<gene>
    <name evidence="2" type="ORF">B1813_22810</name>
</gene>
<dbReference type="EMBL" id="MWIH01000010">
    <property type="protein sequence ID" value="OQO88986.1"/>
    <property type="molecule type" value="Genomic_DNA"/>
</dbReference>
<dbReference type="Proteomes" id="UP000192591">
    <property type="component" value="Unassembled WGS sequence"/>
</dbReference>
<name>A0A1V8ZW45_SACPI</name>
<comment type="caution">
    <text evidence="2">The sequence shown here is derived from an EMBL/GenBank/DDBJ whole genome shotgun (WGS) entry which is preliminary data.</text>
</comment>
<feature type="region of interest" description="Disordered" evidence="1">
    <location>
        <begin position="77"/>
        <end position="100"/>
    </location>
</feature>
<dbReference type="AlphaFoldDB" id="A0A1V8ZW45"/>
<evidence type="ECO:0000313" key="2">
    <source>
        <dbReference type="EMBL" id="OQO88986.1"/>
    </source>
</evidence>
<evidence type="ECO:0000256" key="1">
    <source>
        <dbReference type="SAM" id="MobiDB-lite"/>
    </source>
</evidence>
<dbReference type="RefSeq" id="WP_081195509.1">
    <property type="nucleotide sequence ID" value="NZ_MWIH01000010.1"/>
</dbReference>